<dbReference type="OrthoDB" id="10491964at2759"/>
<protein>
    <submittedName>
        <fullName evidence="1">Uncharacterized protein</fullName>
    </submittedName>
</protein>
<gene>
    <name evidence="1" type="ORF">AVEN_15148_1</name>
</gene>
<organism evidence="1 2">
    <name type="scientific">Araneus ventricosus</name>
    <name type="common">Orbweaver spider</name>
    <name type="synonym">Epeira ventricosa</name>
    <dbReference type="NCBI Taxonomy" id="182803"/>
    <lineage>
        <taxon>Eukaryota</taxon>
        <taxon>Metazoa</taxon>
        <taxon>Ecdysozoa</taxon>
        <taxon>Arthropoda</taxon>
        <taxon>Chelicerata</taxon>
        <taxon>Arachnida</taxon>
        <taxon>Araneae</taxon>
        <taxon>Araneomorphae</taxon>
        <taxon>Entelegynae</taxon>
        <taxon>Araneoidea</taxon>
        <taxon>Araneidae</taxon>
        <taxon>Araneus</taxon>
    </lineage>
</organism>
<proteinExistence type="predicted"/>
<evidence type="ECO:0000313" key="1">
    <source>
        <dbReference type="EMBL" id="GBO35786.1"/>
    </source>
</evidence>
<evidence type="ECO:0000313" key="2">
    <source>
        <dbReference type="Proteomes" id="UP000499080"/>
    </source>
</evidence>
<accession>A0A4Y2WGS2</accession>
<comment type="caution">
    <text evidence="1">The sequence shown here is derived from an EMBL/GenBank/DDBJ whole genome shotgun (WGS) entry which is preliminary data.</text>
</comment>
<keyword evidence="2" id="KW-1185">Reference proteome</keyword>
<dbReference type="AlphaFoldDB" id="A0A4Y2WGS2"/>
<name>A0A4Y2WGS2_ARAVE</name>
<reference evidence="1 2" key="1">
    <citation type="journal article" date="2019" name="Sci. Rep.">
        <title>Orb-weaving spider Araneus ventricosus genome elucidates the spidroin gene catalogue.</title>
        <authorList>
            <person name="Kono N."/>
            <person name="Nakamura H."/>
            <person name="Ohtoshi R."/>
            <person name="Moran D.A.P."/>
            <person name="Shinohara A."/>
            <person name="Yoshida Y."/>
            <person name="Fujiwara M."/>
            <person name="Mori M."/>
            <person name="Tomita M."/>
            <person name="Arakawa K."/>
        </authorList>
    </citation>
    <scope>NUCLEOTIDE SEQUENCE [LARGE SCALE GENOMIC DNA]</scope>
</reference>
<dbReference type="Proteomes" id="UP000499080">
    <property type="component" value="Unassembled WGS sequence"/>
</dbReference>
<dbReference type="EMBL" id="BGPR01059832">
    <property type="protein sequence ID" value="GBO35786.1"/>
    <property type="molecule type" value="Genomic_DNA"/>
</dbReference>
<sequence>MYYKFMNSAYVTMWGKNFFVLFVIFIIPCIDLQEMESVLADFEKQWEQGNFPGWQKETESALTHSGAHLDLSAFSSWEGKFQLGSVRMPHFLGESKDSYKSDTSLCSKDHEDVQSLVQSSKKCLPKVRNTRK</sequence>